<name>A0ABQ5NYM1_9ACTN</name>
<organism evidence="3 4">
    <name type="scientific">Streptomyces yaizuensis</name>
    <dbReference type="NCBI Taxonomy" id="2989713"/>
    <lineage>
        <taxon>Bacteria</taxon>
        <taxon>Bacillati</taxon>
        <taxon>Actinomycetota</taxon>
        <taxon>Actinomycetes</taxon>
        <taxon>Kitasatosporales</taxon>
        <taxon>Streptomycetaceae</taxon>
        <taxon>Streptomyces</taxon>
    </lineage>
</organism>
<dbReference type="RefSeq" id="WP_323447525.1">
    <property type="nucleotide sequence ID" value="NZ_BSBI01000005.1"/>
</dbReference>
<protein>
    <submittedName>
        <fullName evidence="3">CoA transferase subunit B</fullName>
    </submittedName>
</protein>
<dbReference type="NCBIfam" id="TIGR02428">
    <property type="entry name" value="pcaJ_scoB_fam"/>
    <property type="match status" value="1"/>
</dbReference>
<dbReference type="InterPro" id="IPR004165">
    <property type="entry name" value="CoA_trans_fam_I"/>
</dbReference>
<gene>
    <name evidence="3" type="ORF">SYYSPA8_14225</name>
</gene>
<comment type="caution">
    <text evidence="3">The sequence shown here is derived from an EMBL/GenBank/DDBJ whole genome shotgun (WGS) entry which is preliminary data.</text>
</comment>
<evidence type="ECO:0000313" key="4">
    <source>
        <dbReference type="Proteomes" id="UP001291653"/>
    </source>
</evidence>
<dbReference type="Gene3D" id="3.40.1080.10">
    <property type="entry name" value="Glutaconate Coenzyme A-transferase"/>
    <property type="match status" value="1"/>
</dbReference>
<keyword evidence="4" id="KW-1185">Reference proteome</keyword>
<dbReference type="SMART" id="SM00882">
    <property type="entry name" value="CoA_trans"/>
    <property type="match status" value="1"/>
</dbReference>
<dbReference type="InterPro" id="IPR012791">
    <property type="entry name" value="3-oxoacid_CoA-transf_B"/>
</dbReference>
<proteinExistence type="inferred from homology"/>
<comment type="similarity">
    <text evidence="1">Belongs to the 3-oxoacid CoA-transferase subunit B family.</text>
</comment>
<reference evidence="3 4" key="1">
    <citation type="submission" date="2022-10" db="EMBL/GenBank/DDBJ databases">
        <title>Draft genome sequence of Streptomyces sp. YSPA8.</title>
        <authorList>
            <person name="Moriuchi R."/>
            <person name="Dohra H."/>
            <person name="Yamamura H."/>
            <person name="Kodani S."/>
        </authorList>
    </citation>
    <scope>NUCLEOTIDE SEQUENCE [LARGE SCALE GENOMIC DNA]</scope>
    <source>
        <strain evidence="3 4">YSPA8</strain>
    </source>
</reference>
<dbReference type="GO" id="GO:0016740">
    <property type="term" value="F:transferase activity"/>
    <property type="evidence" value="ECO:0007669"/>
    <property type="project" value="UniProtKB-KW"/>
</dbReference>
<dbReference type="InterPro" id="IPR037171">
    <property type="entry name" value="NagB/RpiA_transferase-like"/>
</dbReference>
<dbReference type="SUPFAM" id="SSF100950">
    <property type="entry name" value="NagB/RpiA/CoA transferase-like"/>
    <property type="match status" value="1"/>
</dbReference>
<keyword evidence="2 3" id="KW-0808">Transferase</keyword>
<sequence length="234" mass="24728">MAWTRQEMAARAAGELRDGQYVNLGIGLPTLIPNHLPEGVEVVLESENGILGTGPYPTRDEVDPDLINAGKETVTVLPGASFFDSALSFGMIRGGHIDVAVLGAMQVSEKGDLANWAVPGKLVTGIGGAMDLVHGARTVVVVMTHTAKDGSPKILTECALPLTGRACVDRIITDLGVLDVTDEGLVLVETAPGVEIAEIAERTGARLSVAAELREELRDELRDELRNGTQEGTR</sequence>
<dbReference type="Proteomes" id="UP001291653">
    <property type="component" value="Unassembled WGS sequence"/>
</dbReference>
<evidence type="ECO:0000256" key="1">
    <source>
        <dbReference type="ARBA" id="ARBA00007047"/>
    </source>
</evidence>
<dbReference type="PANTHER" id="PTHR13707">
    <property type="entry name" value="KETOACID-COENZYME A TRANSFERASE"/>
    <property type="match status" value="1"/>
</dbReference>
<evidence type="ECO:0000313" key="3">
    <source>
        <dbReference type="EMBL" id="GLF95464.1"/>
    </source>
</evidence>
<dbReference type="Pfam" id="PF01144">
    <property type="entry name" value="CoA_trans"/>
    <property type="match status" value="1"/>
</dbReference>
<accession>A0ABQ5NYM1</accession>
<evidence type="ECO:0000256" key="2">
    <source>
        <dbReference type="ARBA" id="ARBA00022679"/>
    </source>
</evidence>
<dbReference type="PANTHER" id="PTHR13707:SF57">
    <property type="entry name" value="SUCCINYL-COA:3-KETOACID COENZYME A TRANSFERASE SUBUNIT B-RELATED"/>
    <property type="match status" value="1"/>
</dbReference>
<dbReference type="EMBL" id="BSBI01000005">
    <property type="protein sequence ID" value="GLF95464.1"/>
    <property type="molecule type" value="Genomic_DNA"/>
</dbReference>